<gene>
    <name evidence="4" type="ORF">Acr_13g0001480</name>
</gene>
<dbReference type="PRINTS" id="PR01573">
    <property type="entry name" value="SUPERTUBBY"/>
</dbReference>
<proteinExistence type="inferred from homology"/>
<name>A0A7J0FLE5_9ERIC</name>
<comment type="caution">
    <text evidence="4">The sequence shown here is derived from an EMBL/GenBank/DDBJ whole genome shotgun (WGS) entry which is preliminary data.</text>
</comment>
<reference evidence="4 5" key="1">
    <citation type="submission" date="2019-07" db="EMBL/GenBank/DDBJ databases">
        <title>De Novo Assembly of kiwifruit Actinidia rufa.</title>
        <authorList>
            <person name="Sugita-Konishi S."/>
            <person name="Sato K."/>
            <person name="Mori E."/>
            <person name="Abe Y."/>
            <person name="Kisaki G."/>
            <person name="Hamano K."/>
            <person name="Suezawa K."/>
            <person name="Otani M."/>
            <person name="Fukuda T."/>
            <person name="Manabe T."/>
            <person name="Gomi K."/>
            <person name="Tabuchi M."/>
            <person name="Akimitsu K."/>
            <person name="Kataoka I."/>
        </authorList>
    </citation>
    <scope>NUCLEOTIDE SEQUENCE [LARGE SCALE GENOMIC DNA]</scope>
    <source>
        <strain evidence="5">cv. Fuchu</strain>
    </source>
</reference>
<protein>
    <submittedName>
        <fullName evidence="4">Tubby like protein 3</fullName>
    </submittedName>
</protein>
<dbReference type="InterPro" id="IPR018066">
    <property type="entry name" value="Tubby_C_CS"/>
</dbReference>
<dbReference type="Proteomes" id="UP000585474">
    <property type="component" value="Unassembled WGS sequence"/>
</dbReference>
<dbReference type="AlphaFoldDB" id="A0A7J0FLE5"/>
<dbReference type="InterPro" id="IPR000007">
    <property type="entry name" value="Tubby_C"/>
</dbReference>
<dbReference type="OrthoDB" id="8775810at2759"/>
<evidence type="ECO:0000313" key="5">
    <source>
        <dbReference type="Proteomes" id="UP000585474"/>
    </source>
</evidence>
<evidence type="ECO:0000256" key="1">
    <source>
        <dbReference type="ARBA" id="ARBA00007129"/>
    </source>
</evidence>
<evidence type="ECO:0000313" key="4">
    <source>
        <dbReference type="EMBL" id="GFY98747.1"/>
    </source>
</evidence>
<evidence type="ECO:0000259" key="2">
    <source>
        <dbReference type="Pfam" id="PF00646"/>
    </source>
</evidence>
<dbReference type="InterPro" id="IPR001810">
    <property type="entry name" value="F-box_dom"/>
</dbReference>
<dbReference type="InterPro" id="IPR025659">
    <property type="entry name" value="Tubby-like_C"/>
</dbReference>
<accession>A0A7J0FLE5</accession>
<comment type="similarity">
    <text evidence="1">Belongs to the TUB family.</text>
</comment>
<feature type="domain" description="Tubby C-terminal" evidence="3">
    <location>
        <begin position="151"/>
        <end position="403"/>
    </location>
</feature>
<dbReference type="Pfam" id="PF00646">
    <property type="entry name" value="F-box"/>
    <property type="match status" value="1"/>
</dbReference>
<dbReference type="PANTHER" id="PTHR16517">
    <property type="entry name" value="TUBBY-RELATED"/>
    <property type="match status" value="1"/>
</dbReference>
<dbReference type="EMBL" id="BJWL01000013">
    <property type="protein sequence ID" value="GFY98747.1"/>
    <property type="molecule type" value="Genomic_DNA"/>
</dbReference>
<feature type="domain" description="F-box" evidence="2">
    <location>
        <begin position="53"/>
        <end position="96"/>
    </location>
</feature>
<dbReference type="SUPFAM" id="SSF54518">
    <property type="entry name" value="Tubby C-terminal domain-like"/>
    <property type="match status" value="1"/>
</dbReference>
<keyword evidence="5" id="KW-1185">Reference proteome</keyword>
<dbReference type="Gene3D" id="3.20.90.10">
    <property type="entry name" value="Tubby Protein, Chain A"/>
    <property type="match status" value="1"/>
</dbReference>
<dbReference type="PROSITE" id="PS01201">
    <property type="entry name" value="TUB_2"/>
    <property type="match status" value="1"/>
</dbReference>
<dbReference type="PANTHER" id="PTHR16517:SF119">
    <property type="entry name" value="TUBBY-LIKE F-BOX PROTEIN 3"/>
    <property type="match status" value="1"/>
</dbReference>
<dbReference type="CDD" id="cd22153">
    <property type="entry name" value="F-box_AtTLP-like"/>
    <property type="match status" value="1"/>
</dbReference>
<dbReference type="SUPFAM" id="SSF81383">
    <property type="entry name" value="F-box domain"/>
    <property type="match status" value="1"/>
</dbReference>
<dbReference type="Pfam" id="PF01167">
    <property type="entry name" value="Tub"/>
    <property type="match status" value="1"/>
</dbReference>
<dbReference type="InterPro" id="IPR036047">
    <property type="entry name" value="F-box-like_dom_sf"/>
</dbReference>
<sequence>MSFKSIIQDIRGDFGSSSRKGFEVKFGYGLRSRSHLVVQDSSVGVDALKQSCWANMPPELLRDVLMRIEASENTWPPRKNVVACAGVCRSWRKIMKEIVKTLEVSGKLTFPISLKQMVIGDLKLTSSISFCWIEEQVRLDDSCFGIADASSDDGKFLLAARKCRRPTCTDYIMSLNPVDISKGSSAYIGKLRSNFLGTKFTVYDAQPPNAEAKITKCRSTRLIGLKQVSPKFPPGNYPVAHISYELNVLGSRGPRRMHCVMDAIPACAMEPGGVAPTQTEFLTSSMDSFPSIPFFRSKSTHTEYFHSEPLTSHKGGMLALSNKAPRWHEQLQCWCLNFNGRVTVASVKNFQLVAAPGDGATGQDPENVILQFGKVGKDVFTMDYQYPISAFQAFAICLSSFDTKIACE</sequence>
<organism evidence="4 5">
    <name type="scientific">Actinidia rufa</name>
    <dbReference type="NCBI Taxonomy" id="165716"/>
    <lineage>
        <taxon>Eukaryota</taxon>
        <taxon>Viridiplantae</taxon>
        <taxon>Streptophyta</taxon>
        <taxon>Embryophyta</taxon>
        <taxon>Tracheophyta</taxon>
        <taxon>Spermatophyta</taxon>
        <taxon>Magnoliopsida</taxon>
        <taxon>eudicotyledons</taxon>
        <taxon>Gunneridae</taxon>
        <taxon>Pentapetalae</taxon>
        <taxon>asterids</taxon>
        <taxon>Ericales</taxon>
        <taxon>Actinidiaceae</taxon>
        <taxon>Actinidia</taxon>
    </lineage>
</organism>
<evidence type="ECO:0000259" key="3">
    <source>
        <dbReference type="Pfam" id="PF01167"/>
    </source>
</evidence>